<dbReference type="STRING" id="227084.SAMN05421855_102288"/>
<feature type="transmembrane region" description="Helical" evidence="1">
    <location>
        <begin position="80"/>
        <end position="101"/>
    </location>
</feature>
<feature type="transmembrane region" description="Helical" evidence="1">
    <location>
        <begin position="40"/>
        <end position="59"/>
    </location>
</feature>
<evidence type="ECO:0000256" key="1">
    <source>
        <dbReference type="SAM" id="Phobius"/>
    </source>
</evidence>
<evidence type="ECO:0008006" key="4">
    <source>
        <dbReference type="Google" id="ProtNLM"/>
    </source>
</evidence>
<keyword evidence="1" id="KW-0812">Transmembrane</keyword>
<organism evidence="2 3">
    <name type="scientific">Ulvibacter litoralis</name>
    <dbReference type="NCBI Taxonomy" id="227084"/>
    <lineage>
        <taxon>Bacteria</taxon>
        <taxon>Pseudomonadati</taxon>
        <taxon>Bacteroidota</taxon>
        <taxon>Flavobacteriia</taxon>
        <taxon>Flavobacteriales</taxon>
        <taxon>Flavobacteriaceae</taxon>
        <taxon>Ulvibacter</taxon>
    </lineage>
</organism>
<dbReference type="Pfam" id="PF13858">
    <property type="entry name" value="DUF4199"/>
    <property type="match status" value="1"/>
</dbReference>
<dbReference type="AlphaFoldDB" id="A0A1G7F262"/>
<sequence length="175" mass="19055">METQTASVKKIAIPYGIVLALATIFVSVIVYATGMTYEQPWWQSVLNFAATIAAIVYGIKTFKKDNDGFLSLAEALKTGLAIALIAGIIGSIFTYIFVTIIEPDFVVNMLEASRVKMIEQNPNMTEEQMEMGLGMAEKMMSPGIMVAIGIIASLFFGFIIALISGLVMKNNRPTI</sequence>
<accession>A0A1G7F262</accession>
<reference evidence="2 3" key="1">
    <citation type="submission" date="2016-10" db="EMBL/GenBank/DDBJ databases">
        <authorList>
            <person name="de Groot N.N."/>
        </authorList>
    </citation>
    <scope>NUCLEOTIDE SEQUENCE [LARGE SCALE GENOMIC DNA]</scope>
    <source>
        <strain evidence="2 3">DSM 16195</strain>
    </source>
</reference>
<dbReference type="Proteomes" id="UP000199321">
    <property type="component" value="Unassembled WGS sequence"/>
</dbReference>
<gene>
    <name evidence="2" type="ORF">SAMN05421855_102288</name>
</gene>
<feature type="transmembrane region" description="Helical" evidence="1">
    <location>
        <begin position="12"/>
        <end position="34"/>
    </location>
</feature>
<dbReference type="OrthoDB" id="1122768at2"/>
<evidence type="ECO:0000313" key="3">
    <source>
        <dbReference type="Proteomes" id="UP000199321"/>
    </source>
</evidence>
<dbReference type="InterPro" id="IPR025250">
    <property type="entry name" value="DUF4199"/>
</dbReference>
<evidence type="ECO:0000313" key="2">
    <source>
        <dbReference type="EMBL" id="SDE70070.1"/>
    </source>
</evidence>
<protein>
    <recommendedName>
        <fullName evidence="4">DUF4199 domain-containing protein</fullName>
    </recommendedName>
</protein>
<feature type="transmembrane region" description="Helical" evidence="1">
    <location>
        <begin position="144"/>
        <end position="168"/>
    </location>
</feature>
<keyword evidence="1" id="KW-1133">Transmembrane helix</keyword>
<keyword evidence="1" id="KW-0472">Membrane</keyword>
<dbReference type="RefSeq" id="WP_093142608.1">
    <property type="nucleotide sequence ID" value="NZ_BMWO01000002.1"/>
</dbReference>
<dbReference type="EMBL" id="FNBA01000002">
    <property type="protein sequence ID" value="SDE70070.1"/>
    <property type="molecule type" value="Genomic_DNA"/>
</dbReference>
<proteinExistence type="predicted"/>
<name>A0A1G7F262_9FLAO</name>
<keyword evidence="3" id="KW-1185">Reference proteome</keyword>